<evidence type="ECO:0000313" key="3">
    <source>
        <dbReference type="Proteomes" id="UP000664859"/>
    </source>
</evidence>
<dbReference type="InterPro" id="IPR007751">
    <property type="entry name" value="DUF676_lipase-like"/>
</dbReference>
<dbReference type="EMBL" id="JAFCMP010000479">
    <property type="protein sequence ID" value="KAG5179344.1"/>
    <property type="molecule type" value="Genomic_DNA"/>
</dbReference>
<dbReference type="SUPFAM" id="SSF53474">
    <property type="entry name" value="alpha/beta-Hydrolases"/>
    <property type="match status" value="1"/>
</dbReference>
<reference evidence="2" key="1">
    <citation type="submission" date="2021-02" db="EMBL/GenBank/DDBJ databases">
        <title>First Annotated Genome of the Yellow-green Alga Tribonema minus.</title>
        <authorList>
            <person name="Mahan K.M."/>
        </authorList>
    </citation>
    <scope>NUCLEOTIDE SEQUENCE</scope>
    <source>
        <strain evidence="2">UTEX B ZZ1240</strain>
    </source>
</reference>
<comment type="caution">
    <text evidence="2">The sequence shown here is derived from an EMBL/GenBank/DDBJ whole genome shotgun (WGS) entry which is preliminary data.</text>
</comment>
<dbReference type="Pfam" id="PF05057">
    <property type="entry name" value="DUF676"/>
    <property type="match status" value="1"/>
</dbReference>
<organism evidence="2 3">
    <name type="scientific">Tribonema minus</name>
    <dbReference type="NCBI Taxonomy" id="303371"/>
    <lineage>
        <taxon>Eukaryota</taxon>
        <taxon>Sar</taxon>
        <taxon>Stramenopiles</taxon>
        <taxon>Ochrophyta</taxon>
        <taxon>PX clade</taxon>
        <taxon>Xanthophyceae</taxon>
        <taxon>Tribonematales</taxon>
        <taxon>Tribonemataceae</taxon>
        <taxon>Tribonema</taxon>
    </lineage>
</organism>
<dbReference type="OrthoDB" id="273452at2759"/>
<dbReference type="PANTHER" id="PTHR12482:SF62">
    <property type="entry name" value="LIPASE ROG1-RELATED"/>
    <property type="match status" value="1"/>
</dbReference>
<dbReference type="Gene3D" id="3.40.50.1820">
    <property type="entry name" value="alpha/beta hydrolase"/>
    <property type="match status" value="1"/>
</dbReference>
<accession>A0A835YY83</accession>
<feature type="domain" description="DUF676" evidence="1">
    <location>
        <begin position="1"/>
        <end position="169"/>
    </location>
</feature>
<dbReference type="InterPro" id="IPR044294">
    <property type="entry name" value="Lipase-like"/>
</dbReference>
<dbReference type="AlphaFoldDB" id="A0A835YY83"/>
<dbReference type="Proteomes" id="UP000664859">
    <property type="component" value="Unassembled WGS sequence"/>
</dbReference>
<protein>
    <submittedName>
        <fullName evidence="2">Putative serine esterase-domain-containing protein</fullName>
    </submittedName>
</protein>
<evidence type="ECO:0000313" key="2">
    <source>
        <dbReference type="EMBL" id="KAG5179344.1"/>
    </source>
</evidence>
<keyword evidence="3" id="KW-1185">Reference proteome</keyword>
<dbReference type="InterPro" id="IPR029058">
    <property type="entry name" value="AB_hydrolase_fold"/>
</dbReference>
<dbReference type="PANTHER" id="PTHR12482">
    <property type="entry name" value="LIPASE ROG1-RELATED-RELATED"/>
    <property type="match status" value="1"/>
</dbReference>
<evidence type="ECO:0000259" key="1">
    <source>
        <dbReference type="Pfam" id="PF05057"/>
    </source>
</evidence>
<proteinExistence type="predicted"/>
<gene>
    <name evidence="2" type="ORF">JKP88DRAFT_350000</name>
</gene>
<name>A0A835YY83_9STRA</name>
<sequence length="292" mass="32316">MAYLGTQIDSRYGADSYVYLSEANAGPFKTLDGIDEGGSRFFEEVMNLVERPMLRTARKISFVAHGIGGLYVRFALKRLYERGVLGGRLSPINFITFGTPHLGTLTSAAGVMGALIEGRTSAQLKLKDGDERFGRPPLLVEMCNREYVAALGRFAVRKLYANVRFDSMELYSASIRLDDPYMGLSDMQLAARITPQYTHVLVDAEDHAAANAGAGQQQRQVVAPFRPQLAGQLSDRRIWEDGAQALMDIGWLRVDIYNPKGLSPHKDLVVATVWLNKEGMDIVRHCVDTALT</sequence>